<dbReference type="InterPro" id="IPR025669">
    <property type="entry name" value="AAA_dom"/>
</dbReference>
<dbReference type="RefSeq" id="WP_054520484.1">
    <property type="nucleotide sequence ID" value="NZ_LGKO01000002.1"/>
</dbReference>
<organism evidence="3 4">
    <name type="scientific">Thermanaerothrix daxensis</name>
    <dbReference type="NCBI Taxonomy" id="869279"/>
    <lineage>
        <taxon>Bacteria</taxon>
        <taxon>Bacillati</taxon>
        <taxon>Chloroflexota</taxon>
        <taxon>Anaerolineae</taxon>
        <taxon>Anaerolineales</taxon>
        <taxon>Anaerolineaceae</taxon>
        <taxon>Thermanaerothrix</taxon>
    </lineage>
</organism>
<dbReference type="PIRSF" id="PIRSF009320">
    <property type="entry name" value="Nuc_binding_HP_1000"/>
    <property type="match status" value="1"/>
</dbReference>
<dbReference type="Pfam" id="PF13614">
    <property type="entry name" value="AAA_31"/>
    <property type="match status" value="1"/>
</dbReference>
<accession>A0A0P6YMQ3</accession>
<dbReference type="SUPFAM" id="SSF52540">
    <property type="entry name" value="P-loop containing nucleoside triphosphate hydrolases"/>
    <property type="match status" value="1"/>
</dbReference>
<dbReference type="InterPro" id="IPR050678">
    <property type="entry name" value="DNA_Partitioning_ATPase"/>
</dbReference>
<dbReference type="STRING" id="869279.SE15_02330"/>
<dbReference type="CDD" id="cd02042">
    <property type="entry name" value="ParAB_family"/>
    <property type="match status" value="1"/>
</dbReference>
<dbReference type="Proteomes" id="UP000050544">
    <property type="component" value="Unassembled WGS sequence"/>
</dbReference>
<evidence type="ECO:0000313" key="3">
    <source>
        <dbReference type="EMBL" id="KPL84044.1"/>
    </source>
</evidence>
<protein>
    <submittedName>
        <fullName evidence="3">Sporulation initiation inhibitor Soj</fullName>
    </submittedName>
</protein>
<feature type="domain" description="AAA" evidence="2">
    <location>
        <begin position="3"/>
        <end position="178"/>
    </location>
</feature>
<dbReference type="PANTHER" id="PTHR13696">
    <property type="entry name" value="P-LOOP CONTAINING NUCLEOSIDE TRIPHOSPHATE HYDROLASE"/>
    <property type="match status" value="1"/>
</dbReference>
<dbReference type="InterPro" id="IPR027417">
    <property type="entry name" value="P-loop_NTPase"/>
</dbReference>
<dbReference type="AlphaFoldDB" id="A0A0P6YMQ3"/>
<dbReference type="Gene3D" id="3.40.50.300">
    <property type="entry name" value="P-loop containing nucleotide triphosphate hydrolases"/>
    <property type="match status" value="1"/>
</dbReference>
<evidence type="ECO:0000313" key="4">
    <source>
        <dbReference type="Proteomes" id="UP000050544"/>
    </source>
</evidence>
<dbReference type="FunFam" id="3.40.50.300:FF:000285">
    <property type="entry name" value="Sporulation initiation inhibitor Soj"/>
    <property type="match status" value="1"/>
</dbReference>
<keyword evidence="4" id="KW-1185">Reference proteome</keyword>
<sequence>MGRIYTFVNQKGGVGKTTSAISLGAYLGYYGQRVLLVDLDPQANATSSLGIDKRSVRSGTYEVLLGLQPAGANILHNPRFKLSILPSSPALAGAEVELIEVNKREHRLSQALQPLVERYDYILIDCPPSLGLLTVNGIVAARDGVIIPVQCEYLALEGLGQLMQTIQRVRASIFPDLSVRGVILTMFDGRTRLALDVVNEVRRFFPTQVFQTLIPRSIRLAEAPSYGMPISVYAPDSTAARAYAALARELLQGDGITIPIFETQQGAA</sequence>
<reference evidence="3 4" key="1">
    <citation type="submission" date="2015-07" db="EMBL/GenBank/DDBJ databases">
        <title>Whole genome sequence of Thermanaerothrix daxensis DSM 23592.</title>
        <authorList>
            <person name="Hemp J."/>
            <person name="Ward L.M."/>
            <person name="Pace L.A."/>
            <person name="Fischer W.W."/>
        </authorList>
    </citation>
    <scope>NUCLEOTIDE SEQUENCE [LARGE SCALE GENOMIC DNA]</scope>
    <source>
        <strain evidence="3 4">GNS-1</strain>
    </source>
</reference>
<proteinExistence type="inferred from homology"/>
<gene>
    <name evidence="3" type="ORF">SE15_02330</name>
</gene>
<dbReference type="OrthoDB" id="9815116at2"/>
<evidence type="ECO:0000259" key="2">
    <source>
        <dbReference type="Pfam" id="PF13614"/>
    </source>
</evidence>
<comment type="similarity">
    <text evidence="1">Belongs to the ParA family.</text>
</comment>
<comment type="caution">
    <text evidence="3">The sequence shown here is derived from an EMBL/GenBank/DDBJ whole genome shotgun (WGS) entry which is preliminary data.</text>
</comment>
<name>A0A0P6YMQ3_9CHLR</name>
<dbReference type="PANTHER" id="PTHR13696:SF52">
    <property type="entry name" value="PARA FAMILY PROTEIN CT_582"/>
    <property type="match status" value="1"/>
</dbReference>
<dbReference type="EMBL" id="LGKO01000002">
    <property type="protein sequence ID" value="KPL84044.1"/>
    <property type="molecule type" value="Genomic_DNA"/>
</dbReference>
<evidence type="ECO:0000256" key="1">
    <source>
        <dbReference type="ARBA" id="ARBA00006976"/>
    </source>
</evidence>